<dbReference type="OrthoDB" id="3483539at2"/>
<gene>
    <name evidence="2" type="ORF">E1298_08045</name>
</gene>
<sequence length="77" mass="8661">MRSVEEPARSPEHLRPDLAWRTSSRCMEGNDCVELARAPQGIAFRDSTDTLGPVIAVLPRRWQALLTEIKQGAHDLH</sequence>
<dbReference type="AlphaFoldDB" id="A0A4R5C5N0"/>
<dbReference type="EMBL" id="SMKU01000024">
    <property type="protein sequence ID" value="TDD93959.1"/>
    <property type="molecule type" value="Genomic_DNA"/>
</dbReference>
<protein>
    <submittedName>
        <fullName evidence="2">DUF397 domain-containing protein</fullName>
    </submittedName>
</protein>
<comment type="caution">
    <text evidence="2">The sequence shown here is derived from an EMBL/GenBank/DDBJ whole genome shotgun (WGS) entry which is preliminary data.</text>
</comment>
<proteinExistence type="predicted"/>
<dbReference type="InterPro" id="IPR007278">
    <property type="entry name" value="DUF397"/>
</dbReference>
<dbReference type="Pfam" id="PF04149">
    <property type="entry name" value="DUF397"/>
    <property type="match status" value="1"/>
</dbReference>
<evidence type="ECO:0000259" key="1">
    <source>
        <dbReference type="Pfam" id="PF04149"/>
    </source>
</evidence>
<reference evidence="2 3" key="1">
    <citation type="submission" date="2019-03" db="EMBL/GenBank/DDBJ databases">
        <title>Draft genome sequences of novel Actinobacteria.</title>
        <authorList>
            <person name="Sahin N."/>
            <person name="Ay H."/>
            <person name="Saygin H."/>
        </authorList>
    </citation>
    <scope>NUCLEOTIDE SEQUENCE [LARGE SCALE GENOMIC DNA]</scope>
    <source>
        <strain evidence="2 3">H3C3</strain>
    </source>
</reference>
<dbReference type="RefSeq" id="WP_131890526.1">
    <property type="nucleotide sequence ID" value="NZ_SMKU01000024.1"/>
</dbReference>
<evidence type="ECO:0000313" key="2">
    <source>
        <dbReference type="EMBL" id="TDD93959.1"/>
    </source>
</evidence>
<organism evidence="2 3">
    <name type="scientific">Actinomadura rubrisoli</name>
    <dbReference type="NCBI Taxonomy" id="2530368"/>
    <lineage>
        <taxon>Bacteria</taxon>
        <taxon>Bacillati</taxon>
        <taxon>Actinomycetota</taxon>
        <taxon>Actinomycetes</taxon>
        <taxon>Streptosporangiales</taxon>
        <taxon>Thermomonosporaceae</taxon>
        <taxon>Actinomadura</taxon>
    </lineage>
</organism>
<feature type="domain" description="DUF397" evidence="1">
    <location>
        <begin position="18"/>
        <end position="70"/>
    </location>
</feature>
<dbReference type="Proteomes" id="UP000294513">
    <property type="component" value="Unassembled WGS sequence"/>
</dbReference>
<keyword evidence="3" id="KW-1185">Reference proteome</keyword>
<evidence type="ECO:0000313" key="3">
    <source>
        <dbReference type="Proteomes" id="UP000294513"/>
    </source>
</evidence>
<name>A0A4R5C5N0_9ACTN</name>
<accession>A0A4R5C5N0</accession>